<protein>
    <recommendedName>
        <fullName evidence="5">CENP-V/GFA domain-containing protein</fullName>
    </recommendedName>
</protein>
<dbReference type="GO" id="GO:0016846">
    <property type="term" value="F:carbon-sulfur lyase activity"/>
    <property type="evidence" value="ECO:0007669"/>
    <property type="project" value="InterPro"/>
</dbReference>
<dbReference type="PANTHER" id="PTHR33337">
    <property type="entry name" value="GFA DOMAIN-CONTAINING PROTEIN"/>
    <property type="match status" value="1"/>
</dbReference>
<accession>A0A0D2ANZ7</accession>
<evidence type="ECO:0000256" key="1">
    <source>
        <dbReference type="ARBA" id="ARBA00005495"/>
    </source>
</evidence>
<keyword evidence="3" id="KW-0862">Zinc</keyword>
<dbReference type="EMBL" id="KN847337">
    <property type="protein sequence ID" value="KIW41671.1"/>
    <property type="molecule type" value="Genomic_DNA"/>
</dbReference>
<dbReference type="PANTHER" id="PTHR33337:SF40">
    <property type="entry name" value="CENP-V_GFA DOMAIN-CONTAINING PROTEIN-RELATED"/>
    <property type="match status" value="1"/>
</dbReference>
<evidence type="ECO:0000313" key="6">
    <source>
        <dbReference type="EMBL" id="KIW41671.1"/>
    </source>
</evidence>
<dbReference type="SUPFAM" id="SSF51316">
    <property type="entry name" value="Mss4-like"/>
    <property type="match status" value="1"/>
</dbReference>
<organism evidence="6 7">
    <name type="scientific">Exophiala oligosperma</name>
    <dbReference type="NCBI Taxonomy" id="215243"/>
    <lineage>
        <taxon>Eukaryota</taxon>
        <taxon>Fungi</taxon>
        <taxon>Dikarya</taxon>
        <taxon>Ascomycota</taxon>
        <taxon>Pezizomycotina</taxon>
        <taxon>Eurotiomycetes</taxon>
        <taxon>Chaetothyriomycetidae</taxon>
        <taxon>Chaetothyriales</taxon>
        <taxon>Herpotrichiellaceae</taxon>
        <taxon>Exophiala</taxon>
    </lineage>
</organism>
<dbReference type="RefSeq" id="XP_016261887.1">
    <property type="nucleotide sequence ID" value="XM_016408407.1"/>
</dbReference>
<dbReference type="STRING" id="215243.A0A0D2ANZ7"/>
<dbReference type="OrthoDB" id="9985472at2759"/>
<gene>
    <name evidence="6" type="ORF">PV06_07207</name>
</gene>
<feature type="domain" description="CENP-V/GFA" evidence="5">
    <location>
        <begin position="8"/>
        <end position="149"/>
    </location>
</feature>
<sequence length="149" mass="16452">MGSGTPSMSGSCLCGSIIVTIPKPQTVLRTMACHCTHCRKGAGGPYQTNAAFRSTDVDIRDEASKLTKYTFPGDDVCSGYSKEKWFCNTCGCTIFIRPMKHDGDVVVLKTSILERDLENCLRPKMEYFVTKRCSYVASIPEAKQFDAMP</sequence>
<evidence type="ECO:0000259" key="5">
    <source>
        <dbReference type="PROSITE" id="PS51891"/>
    </source>
</evidence>
<dbReference type="PROSITE" id="PS51891">
    <property type="entry name" value="CENP_V_GFA"/>
    <property type="match status" value="1"/>
</dbReference>
<dbReference type="VEuPathDB" id="FungiDB:PV06_07207"/>
<dbReference type="Gene3D" id="3.90.1590.10">
    <property type="entry name" value="glutathione-dependent formaldehyde- activating enzyme (gfa)"/>
    <property type="match status" value="1"/>
</dbReference>
<name>A0A0D2ANZ7_9EURO</name>
<keyword evidence="2" id="KW-0479">Metal-binding</keyword>
<reference evidence="6 7" key="1">
    <citation type="submission" date="2015-01" db="EMBL/GenBank/DDBJ databases">
        <title>The Genome Sequence of Exophiala oligosperma CBS72588.</title>
        <authorList>
            <consortium name="The Broad Institute Genomics Platform"/>
            <person name="Cuomo C."/>
            <person name="de Hoog S."/>
            <person name="Gorbushina A."/>
            <person name="Stielow B."/>
            <person name="Teixiera M."/>
            <person name="Abouelleil A."/>
            <person name="Chapman S.B."/>
            <person name="Priest M."/>
            <person name="Young S.K."/>
            <person name="Wortman J."/>
            <person name="Nusbaum C."/>
            <person name="Birren B."/>
        </authorList>
    </citation>
    <scope>NUCLEOTIDE SEQUENCE [LARGE SCALE GENOMIC DNA]</scope>
    <source>
        <strain evidence="6 7">CBS 72588</strain>
    </source>
</reference>
<dbReference type="HOGENOM" id="CLU_055491_3_2_1"/>
<keyword evidence="7" id="KW-1185">Reference proteome</keyword>
<dbReference type="AlphaFoldDB" id="A0A0D2ANZ7"/>
<evidence type="ECO:0000256" key="3">
    <source>
        <dbReference type="ARBA" id="ARBA00022833"/>
    </source>
</evidence>
<evidence type="ECO:0000313" key="7">
    <source>
        <dbReference type="Proteomes" id="UP000053342"/>
    </source>
</evidence>
<evidence type="ECO:0000256" key="2">
    <source>
        <dbReference type="ARBA" id="ARBA00022723"/>
    </source>
</evidence>
<dbReference type="InterPro" id="IPR006913">
    <property type="entry name" value="CENP-V/GFA"/>
</dbReference>
<dbReference type="InterPro" id="IPR011057">
    <property type="entry name" value="Mss4-like_sf"/>
</dbReference>
<proteinExistence type="inferred from homology"/>
<comment type="similarity">
    <text evidence="1">Belongs to the Gfa family.</text>
</comment>
<dbReference type="GO" id="GO:0046872">
    <property type="term" value="F:metal ion binding"/>
    <property type="evidence" value="ECO:0007669"/>
    <property type="project" value="UniProtKB-KW"/>
</dbReference>
<dbReference type="GeneID" id="27359281"/>
<dbReference type="Proteomes" id="UP000053342">
    <property type="component" value="Unassembled WGS sequence"/>
</dbReference>
<dbReference type="Pfam" id="PF04828">
    <property type="entry name" value="GFA"/>
    <property type="match status" value="1"/>
</dbReference>
<keyword evidence="4" id="KW-0456">Lyase</keyword>
<evidence type="ECO:0000256" key="4">
    <source>
        <dbReference type="ARBA" id="ARBA00023239"/>
    </source>
</evidence>